<dbReference type="AlphaFoldDB" id="A0A6G0YKG8"/>
<keyword evidence="3" id="KW-1185">Reference proteome</keyword>
<keyword evidence="1" id="KW-1133">Transmembrane helix</keyword>
<name>A0A6G0YKG8_APHCR</name>
<reference evidence="2 3" key="1">
    <citation type="submission" date="2019-08" db="EMBL/GenBank/DDBJ databases">
        <title>Whole genome of Aphis craccivora.</title>
        <authorList>
            <person name="Voronova N.V."/>
            <person name="Shulinski R.S."/>
            <person name="Bandarenka Y.V."/>
            <person name="Zhorov D.G."/>
            <person name="Warner D."/>
        </authorList>
    </citation>
    <scope>NUCLEOTIDE SEQUENCE [LARGE SCALE GENOMIC DNA]</scope>
    <source>
        <strain evidence="2">180601</strain>
        <tissue evidence="2">Whole Body</tissue>
    </source>
</reference>
<organism evidence="2 3">
    <name type="scientific">Aphis craccivora</name>
    <name type="common">Cowpea aphid</name>
    <dbReference type="NCBI Taxonomy" id="307492"/>
    <lineage>
        <taxon>Eukaryota</taxon>
        <taxon>Metazoa</taxon>
        <taxon>Ecdysozoa</taxon>
        <taxon>Arthropoda</taxon>
        <taxon>Hexapoda</taxon>
        <taxon>Insecta</taxon>
        <taxon>Pterygota</taxon>
        <taxon>Neoptera</taxon>
        <taxon>Paraneoptera</taxon>
        <taxon>Hemiptera</taxon>
        <taxon>Sternorrhyncha</taxon>
        <taxon>Aphidomorpha</taxon>
        <taxon>Aphidoidea</taxon>
        <taxon>Aphididae</taxon>
        <taxon>Aphidini</taxon>
        <taxon>Aphis</taxon>
        <taxon>Aphis</taxon>
    </lineage>
</organism>
<keyword evidence="1" id="KW-0472">Membrane</keyword>
<evidence type="ECO:0000313" key="3">
    <source>
        <dbReference type="Proteomes" id="UP000478052"/>
    </source>
</evidence>
<evidence type="ECO:0000313" key="2">
    <source>
        <dbReference type="EMBL" id="KAF0757478.1"/>
    </source>
</evidence>
<sequence>VKSKKFPIVFKSVRKNLKKSNRKTGIFKQNQFLTTSIFIYGCNSKNNHSKYLKFLQNIYVSVIYIQLNFQTILTFFEVFIDH</sequence>
<keyword evidence="1" id="KW-0812">Transmembrane</keyword>
<feature type="transmembrane region" description="Helical" evidence="1">
    <location>
        <begin position="58"/>
        <end position="80"/>
    </location>
</feature>
<accession>A0A6G0YKG8</accession>
<comment type="caution">
    <text evidence="2">The sequence shown here is derived from an EMBL/GenBank/DDBJ whole genome shotgun (WGS) entry which is preliminary data.</text>
</comment>
<protein>
    <submittedName>
        <fullName evidence="2">Uncharacterized protein</fullName>
    </submittedName>
</protein>
<evidence type="ECO:0000256" key="1">
    <source>
        <dbReference type="SAM" id="Phobius"/>
    </source>
</evidence>
<dbReference type="EMBL" id="VUJU01003567">
    <property type="protein sequence ID" value="KAF0757478.1"/>
    <property type="molecule type" value="Genomic_DNA"/>
</dbReference>
<feature type="non-terminal residue" evidence="2">
    <location>
        <position position="1"/>
    </location>
</feature>
<dbReference type="Proteomes" id="UP000478052">
    <property type="component" value="Unassembled WGS sequence"/>
</dbReference>
<proteinExistence type="predicted"/>
<gene>
    <name evidence="2" type="ORF">FWK35_00038853</name>
</gene>